<dbReference type="GO" id="GO:0047661">
    <property type="term" value="F:amino-acid racemase activity"/>
    <property type="evidence" value="ECO:0007669"/>
    <property type="project" value="InterPro"/>
</dbReference>
<reference evidence="2 3" key="1">
    <citation type="submission" date="2023-04" db="EMBL/GenBank/DDBJ databases">
        <title>Colletotrichum tabacum stain YC1 causing leaf anthracnose on Nicotiana tabacum(L.) cv.</title>
        <authorList>
            <person name="Ji Z."/>
            <person name="Wang M."/>
            <person name="Zhang J."/>
            <person name="Wang N."/>
            <person name="Zhou Z."/>
        </authorList>
    </citation>
    <scope>NUCLEOTIDE SEQUENCE [LARGE SCALE GENOMIC DNA]</scope>
    <source>
        <strain evidence="2 3">YC1</strain>
    </source>
</reference>
<evidence type="ECO:0000256" key="1">
    <source>
        <dbReference type="ARBA" id="ARBA00038414"/>
    </source>
</evidence>
<proteinExistence type="inferred from homology"/>
<dbReference type="PANTHER" id="PTHR28047:SF5">
    <property type="entry name" value="PROTEIN DCG1"/>
    <property type="match status" value="1"/>
</dbReference>
<evidence type="ECO:0000313" key="2">
    <source>
        <dbReference type="EMBL" id="KAK6213190.1"/>
    </source>
</evidence>
<dbReference type="InterPro" id="IPR052186">
    <property type="entry name" value="Hydantoin_racemase-like"/>
</dbReference>
<dbReference type="Pfam" id="PF01177">
    <property type="entry name" value="Asp_Glu_race"/>
    <property type="match status" value="1"/>
</dbReference>
<evidence type="ECO:0000313" key="3">
    <source>
        <dbReference type="Proteomes" id="UP001327957"/>
    </source>
</evidence>
<organism evidence="2 3">
    <name type="scientific">Colletotrichum tabaci</name>
    <dbReference type="NCBI Taxonomy" id="1209068"/>
    <lineage>
        <taxon>Eukaryota</taxon>
        <taxon>Fungi</taxon>
        <taxon>Dikarya</taxon>
        <taxon>Ascomycota</taxon>
        <taxon>Pezizomycotina</taxon>
        <taxon>Sordariomycetes</taxon>
        <taxon>Hypocreomycetidae</taxon>
        <taxon>Glomerellales</taxon>
        <taxon>Glomerellaceae</taxon>
        <taxon>Colletotrichum</taxon>
        <taxon>Colletotrichum destructivum species complex</taxon>
    </lineage>
</organism>
<dbReference type="Proteomes" id="UP001327957">
    <property type="component" value="Unassembled WGS sequence"/>
</dbReference>
<keyword evidence="3" id="KW-1185">Reference proteome</keyword>
<sequence length="295" mass="30362">MAHAGRPTRLLCIVPISTTRMTDDLRRAYGSPSPSSSPSSSPGLEISFLDGRGLAECPPCIENAAQAEQSTRAMLPRVIAHIAAHEPPDGVLVCCFSDHPLVHALRELFGAGTGICTGTGTGTVGFGVVPFVTGIFHAALREATEAGGRFGIVTTSRAWGPPLTASVADLGFGGASAGVAPTGLGPLELESLERHVVVDRIVACARPLIDDGATSIILGCAGMTALEGDILRALPPGIRTVDGVRAGIDLLSRLVGETKATLETGAVSRTEDVKMKSICAVQSTEVTSNSEQVLC</sequence>
<dbReference type="InterPro" id="IPR015942">
    <property type="entry name" value="Asp/Glu/hydantoin_racemase"/>
</dbReference>
<dbReference type="EMBL" id="JASAOK010000044">
    <property type="protein sequence ID" value="KAK6213190.1"/>
    <property type="molecule type" value="Genomic_DNA"/>
</dbReference>
<dbReference type="AlphaFoldDB" id="A0AAV9T3E0"/>
<name>A0AAV9T3E0_9PEZI</name>
<accession>A0AAV9T3E0</accession>
<gene>
    <name evidence="2" type="ORF">QIS74_09192</name>
</gene>
<dbReference type="InterPro" id="IPR053714">
    <property type="entry name" value="Iso_Racemase_Enz_sf"/>
</dbReference>
<comment type="similarity">
    <text evidence="1">Belongs to the HyuE racemase family.</text>
</comment>
<comment type="caution">
    <text evidence="2">The sequence shown here is derived from an EMBL/GenBank/DDBJ whole genome shotgun (WGS) entry which is preliminary data.</text>
</comment>
<dbReference type="PANTHER" id="PTHR28047">
    <property type="entry name" value="PROTEIN DCG1"/>
    <property type="match status" value="1"/>
</dbReference>
<protein>
    <submittedName>
        <fullName evidence="2">Hydantoin racemase family (Asp/Glu/Hydantoin racemase)</fullName>
    </submittedName>
</protein>
<dbReference type="Gene3D" id="3.40.50.12500">
    <property type="match status" value="1"/>
</dbReference>